<evidence type="ECO:0000313" key="3">
    <source>
        <dbReference type="EnsemblProtists" id="EKX40439"/>
    </source>
</evidence>
<feature type="region of interest" description="Disordered" evidence="1">
    <location>
        <begin position="297"/>
        <end position="352"/>
    </location>
</feature>
<feature type="compositionally biased region" description="Low complexity" evidence="1">
    <location>
        <begin position="152"/>
        <end position="175"/>
    </location>
</feature>
<keyword evidence="4" id="KW-1185">Reference proteome</keyword>
<evidence type="ECO:0000256" key="1">
    <source>
        <dbReference type="SAM" id="MobiDB-lite"/>
    </source>
</evidence>
<feature type="compositionally biased region" description="Polar residues" evidence="1">
    <location>
        <begin position="87"/>
        <end position="96"/>
    </location>
</feature>
<name>L1IX29_GUITC</name>
<dbReference type="Proteomes" id="UP000011087">
    <property type="component" value="Unassembled WGS sequence"/>
</dbReference>
<dbReference type="EMBL" id="JH993031">
    <property type="protein sequence ID" value="EKX40439.1"/>
    <property type="molecule type" value="Genomic_DNA"/>
</dbReference>
<dbReference type="HOGENOM" id="CLU_531527_0_0_1"/>
<proteinExistence type="predicted"/>
<organism evidence="2">
    <name type="scientific">Guillardia theta (strain CCMP2712)</name>
    <name type="common">Cryptophyte</name>
    <dbReference type="NCBI Taxonomy" id="905079"/>
    <lineage>
        <taxon>Eukaryota</taxon>
        <taxon>Cryptophyceae</taxon>
        <taxon>Pyrenomonadales</taxon>
        <taxon>Geminigeraceae</taxon>
        <taxon>Guillardia</taxon>
    </lineage>
</organism>
<feature type="region of interest" description="Disordered" evidence="1">
    <location>
        <begin position="150"/>
        <end position="278"/>
    </location>
</feature>
<gene>
    <name evidence="2" type="ORF">GUITHDRAFT_113469</name>
</gene>
<reference evidence="3" key="3">
    <citation type="submission" date="2016-03" db="UniProtKB">
        <authorList>
            <consortium name="EnsemblProtists"/>
        </authorList>
    </citation>
    <scope>IDENTIFICATION</scope>
</reference>
<feature type="compositionally biased region" description="Low complexity" evidence="1">
    <location>
        <begin position="297"/>
        <end position="311"/>
    </location>
</feature>
<dbReference type="KEGG" id="gtt:GUITHDRAFT_113469"/>
<dbReference type="SUPFAM" id="SSF48452">
    <property type="entry name" value="TPR-like"/>
    <property type="match status" value="1"/>
</dbReference>
<feature type="compositionally biased region" description="Basic and acidic residues" evidence="1">
    <location>
        <begin position="329"/>
        <end position="339"/>
    </location>
</feature>
<reference evidence="2 4" key="1">
    <citation type="journal article" date="2012" name="Nature">
        <title>Algal genomes reveal evolutionary mosaicism and the fate of nucleomorphs.</title>
        <authorList>
            <consortium name="DOE Joint Genome Institute"/>
            <person name="Curtis B.A."/>
            <person name="Tanifuji G."/>
            <person name="Burki F."/>
            <person name="Gruber A."/>
            <person name="Irimia M."/>
            <person name="Maruyama S."/>
            <person name="Arias M.C."/>
            <person name="Ball S.G."/>
            <person name="Gile G.H."/>
            <person name="Hirakawa Y."/>
            <person name="Hopkins J.F."/>
            <person name="Kuo A."/>
            <person name="Rensing S.A."/>
            <person name="Schmutz J."/>
            <person name="Symeonidi A."/>
            <person name="Elias M."/>
            <person name="Eveleigh R.J."/>
            <person name="Herman E.K."/>
            <person name="Klute M.J."/>
            <person name="Nakayama T."/>
            <person name="Obornik M."/>
            <person name="Reyes-Prieto A."/>
            <person name="Armbrust E.V."/>
            <person name="Aves S.J."/>
            <person name="Beiko R.G."/>
            <person name="Coutinho P."/>
            <person name="Dacks J.B."/>
            <person name="Durnford D.G."/>
            <person name="Fast N.M."/>
            <person name="Green B.R."/>
            <person name="Grisdale C.J."/>
            <person name="Hempel F."/>
            <person name="Henrissat B."/>
            <person name="Hoppner M.P."/>
            <person name="Ishida K."/>
            <person name="Kim E."/>
            <person name="Koreny L."/>
            <person name="Kroth P.G."/>
            <person name="Liu Y."/>
            <person name="Malik S.B."/>
            <person name="Maier U.G."/>
            <person name="McRose D."/>
            <person name="Mock T."/>
            <person name="Neilson J.A."/>
            <person name="Onodera N.T."/>
            <person name="Poole A.M."/>
            <person name="Pritham E.J."/>
            <person name="Richards T.A."/>
            <person name="Rocap G."/>
            <person name="Roy S.W."/>
            <person name="Sarai C."/>
            <person name="Schaack S."/>
            <person name="Shirato S."/>
            <person name="Slamovits C.H."/>
            <person name="Spencer D.F."/>
            <person name="Suzuki S."/>
            <person name="Worden A.Z."/>
            <person name="Zauner S."/>
            <person name="Barry K."/>
            <person name="Bell C."/>
            <person name="Bharti A.K."/>
            <person name="Crow J.A."/>
            <person name="Grimwood J."/>
            <person name="Kramer R."/>
            <person name="Lindquist E."/>
            <person name="Lucas S."/>
            <person name="Salamov A."/>
            <person name="McFadden G.I."/>
            <person name="Lane C.E."/>
            <person name="Keeling P.J."/>
            <person name="Gray M.W."/>
            <person name="Grigoriev I.V."/>
            <person name="Archibald J.M."/>
        </authorList>
    </citation>
    <scope>NUCLEOTIDE SEQUENCE</scope>
    <source>
        <strain evidence="2 4">CCMP2712</strain>
    </source>
</reference>
<feature type="region of interest" description="Disordered" evidence="1">
    <location>
        <begin position="80"/>
        <end position="100"/>
    </location>
</feature>
<dbReference type="GeneID" id="19047004"/>
<sequence length="513" mass="56451">MATRYNQHGIRGGQFTRAKIQHSRDLFKEHEARGSVGPGLLYASSTVTEKTTKTGAPIGTAEKVHQRPLWKREEECAAQVPGAGSYSPGTNLTSNGFAPRSPMATIGNARKGHSRNLWIEHEKNASEVPAPGEYDSMCLSSIAFRSKTDLGSSVCSPNSSSSQLFSSRGSTPRSRSSVRHSLASLHEAGRGEHLLMSPRVQSILSSPRNIESKRKSVGDRRWTSVKERSDSEDIPSPRHKASCSGRNRELNAENVHVNRNRQVKSSPSLSSRLPPEASKEYRQELVEVGRIVPQTSSQLKKLDVSSSSDSESPIHQVSEHGLSASKQPSRGEAREVNADKRRKSCARQDGGSDAHYREAMRLLTLHGRKEEAEEKFKQALAANPRDTRALRQYASMLIQSERREEAVVHIRSLLQLAYNHKSDGGSVNNTWGTRMVEDLTACGSLLTLIGRDDFSARVYDAVLDIRPNHTPALTAYADLLVMKSLKGAEAKSLNEQAVQLYNRASEILKAKGS</sequence>
<feature type="compositionally biased region" description="Low complexity" evidence="1">
    <location>
        <begin position="265"/>
        <end position="275"/>
    </location>
</feature>
<evidence type="ECO:0000313" key="2">
    <source>
        <dbReference type="EMBL" id="EKX40439.1"/>
    </source>
</evidence>
<evidence type="ECO:0000313" key="4">
    <source>
        <dbReference type="Proteomes" id="UP000011087"/>
    </source>
</evidence>
<dbReference type="EnsemblProtists" id="EKX40439">
    <property type="protein sequence ID" value="EKX40439"/>
    <property type="gene ID" value="GUITHDRAFT_113469"/>
</dbReference>
<dbReference type="RefSeq" id="XP_005827419.1">
    <property type="nucleotide sequence ID" value="XM_005827362.1"/>
</dbReference>
<dbReference type="PaxDb" id="55529-EKX40439"/>
<dbReference type="InterPro" id="IPR011990">
    <property type="entry name" value="TPR-like_helical_dom_sf"/>
</dbReference>
<feature type="compositionally biased region" description="Polar residues" evidence="1">
    <location>
        <begin position="199"/>
        <end position="209"/>
    </location>
</feature>
<dbReference type="Gene3D" id="1.25.40.10">
    <property type="entry name" value="Tetratricopeptide repeat domain"/>
    <property type="match status" value="1"/>
</dbReference>
<dbReference type="AlphaFoldDB" id="L1IX29"/>
<protein>
    <submittedName>
        <fullName evidence="2 3">Uncharacterized protein</fullName>
    </submittedName>
</protein>
<accession>L1IX29</accession>
<reference evidence="4" key="2">
    <citation type="submission" date="2012-11" db="EMBL/GenBank/DDBJ databases">
        <authorList>
            <person name="Kuo A."/>
            <person name="Curtis B.A."/>
            <person name="Tanifuji G."/>
            <person name="Burki F."/>
            <person name="Gruber A."/>
            <person name="Irimia M."/>
            <person name="Maruyama S."/>
            <person name="Arias M.C."/>
            <person name="Ball S.G."/>
            <person name="Gile G.H."/>
            <person name="Hirakawa Y."/>
            <person name="Hopkins J.F."/>
            <person name="Rensing S.A."/>
            <person name="Schmutz J."/>
            <person name="Symeonidi A."/>
            <person name="Elias M."/>
            <person name="Eveleigh R.J."/>
            <person name="Herman E.K."/>
            <person name="Klute M.J."/>
            <person name="Nakayama T."/>
            <person name="Obornik M."/>
            <person name="Reyes-Prieto A."/>
            <person name="Armbrust E.V."/>
            <person name="Aves S.J."/>
            <person name="Beiko R.G."/>
            <person name="Coutinho P."/>
            <person name="Dacks J.B."/>
            <person name="Durnford D.G."/>
            <person name="Fast N.M."/>
            <person name="Green B.R."/>
            <person name="Grisdale C."/>
            <person name="Hempe F."/>
            <person name="Henrissat B."/>
            <person name="Hoppner M.P."/>
            <person name="Ishida K.-I."/>
            <person name="Kim E."/>
            <person name="Koreny L."/>
            <person name="Kroth P.G."/>
            <person name="Liu Y."/>
            <person name="Malik S.-B."/>
            <person name="Maier U.G."/>
            <person name="McRose D."/>
            <person name="Mock T."/>
            <person name="Neilson J.A."/>
            <person name="Onodera N.T."/>
            <person name="Poole A.M."/>
            <person name="Pritham E.J."/>
            <person name="Richards T.A."/>
            <person name="Rocap G."/>
            <person name="Roy S.W."/>
            <person name="Sarai C."/>
            <person name="Schaack S."/>
            <person name="Shirato S."/>
            <person name="Slamovits C.H."/>
            <person name="Spencer D.F."/>
            <person name="Suzuki S."/>
            <person name="Worden A.Z."/>
            <person name="Zauner S."/>
            <person name="Barry K."/>
            <person name="Bell C."/>
            <person name="Bharti A.K."/>
            <person name="Crow J.A."/>
            <person name="Grimwood J."/>
            <person name="Kramer R."/>
            <person name="Lindquist E."/>
            <person name="Lucas S."/>
            <person name="Salamov A."/>
            <person name="McFadden G.I."/>
            <person name="Lane C.E."/>
            <person name="Keeling P.J."/>
            <person name="Gray M.W."/>
            <person name="Grigoriev I.V."/>
            <person name="Archibald J.M."/>
        </authorList>
    </citation>
    <scope>NUCLEOTIDE SEQUENCE</scope>
    <source>
        <strain evidence="4">CCMP2712</strain>
    </source>
</reference>
<feature type="compositionally biased region" description="Basic and acidic residues" evidence="1">
    <location>
        <begin position="210"/>
        <end position="231"/>
    </location>
</feature>